<dbReference type="Pfam" id="PF05621">
    <property type="entry name" value="TniB"/>
    <property type="match status" value="1"/>
</dbReference>
<organism evidence="1 2">
    <name type="scientific">Sulfitobacter faviae</name>
    <dbReference type="NCBI Taxonomy" id="1775881"/>
    <lineage>
        <taxon>Bacteria</taxon>
        <taxon>Pseudomonadati</taxon>
        <taxon>Pseudomonadota</taxon>
        <taxon>Alphaproteobacteria</taxon>
        <taxon>Rhodobacterales</taxon>
        <taxon>Roseobacteraceae</taxon>
        <taxon>Sulfitobacter</taxon>
    </lineage>
</organism>
<dbReference type="InterPro" id="IPR008868">
    <property type="entry name" value="TniB"/>
</dbReference>
<dbReference type="EMBL" id="CP139725">
    <property type="protein sequence ID" value="WPZ22403.1"/>
    <property type="molecule type" value="Genomic_DNA"/>
</dbReference>
<dbReference type="SUPFAM" id="SSF52540">
    <property type="entry name" value="P-loop containing nucleoside triphosphate hydrolases"/>
    <property type="match status" value="1"/>
</dbReference>
<evidence type="ECO:0000313" key="1">
    <source>
        <dbReference type="EMBL" id="WPZ22403.1"/>
    </source>
</evidence>
<keyword evidence="2" id="KW-1185">Reference proteome</keyword>
<sequence>MLGVAVLWIDEAQDLFCADRKLILRALKSLMQGEDAVAVILSGTDELAQVIRSDSQVKRRFTAMVLPDLVETVHGDMYRAILQDYCARVGLEPPVEPDLIGRVFHGARYRFGRAIELLLVAMEFAIAGEAEHLTVDHFASAYAMNEAVPASKNVFYAENFLLLDPDADEGAEKPCNRRVRKGRA</sequence>
<dbReference type="Proteomes" id="UP001326567">
    <property type="component" value="Chromosome"/>
</dbReference>
<dbReference type="Gene3D" id="3.40.50.300">
    <property type="entry name" value="P-loop containing nucleotide triphosphate hydrolases"/>
    <property type="match status" value="1"/>
</dbReference>
<accession>A0ABZ0V0J0</accession>
<proteinExistence type="predicted"/>
<dbReference type="RefSeq" id="WP_322329092.1">
    <property type="nucleotide sequence ID" value="NZ_CP139725.1"/>
</dbReference>
<dbReference type="InterPro" id="IPR027417">
    <property type="entry name" value="P-loop_NTPase"/>
</dbReference>
<reference evidence="1 2" key="1">
    <citation type="submission" date="2023-11" db="EMBL/GenBank/DDBJ databases">
        <title>From the Deep-Sea to the Surface: Bacterial Genomes Isolated from the Moytirra Hydrothermal Vent Plume.</title>
        <authorList>
            <person name="Major S.R."/>
        </authorList>
    </citation>
    <scope>NUCLEOTIDE SEQUENCE [LARGE SCALE GENOMIC DNA]</scope>
    <source>
        <strain evidence="1 2">OXR-9</strain>
    </source>
</reference>
<gene>
    <name evidence="1" type="ORF">T7987_03965</name>
</gene>
<evidence type="ECO:0000313" key="2">
    <source>
        <dbReference type="Proteomes" id="UP001326567"/>
    </source>
</evidence>
<protein>
    <submittedName>
        <fullName evidence="1">TniB family NTP-binding protein</fullName>
    </submittedName>
</protein>
<name>A0ABZ0V0J0_9RHOB</name>